<feature type="transmembrane region" description="Helical" evidence="1">
    <location>
        <begin position="37"/>
        <end position="54"/>
    </location>
</feature>
<evidence type="ECO:0000313" key="3">
    <source>
        <dbReference type="Proteomes" id="UP000033815"/>
    </source>
</evidence>
<keyword evidence="1" id="KW-1133">Transmembrane helix</keyword>
<protein>
    <submittedName>
        <fullName evidence="2">Uncharacterized protein</fullName>
    </submittedName>
</protein>
<evidence type="ECO:0000256" key="1">
    <source>
        <dbReference type="SAM" id="Phobius"/>
    </source>
</evidence>
<dbReference type="AlphaFoldDB" id="A0A837I7E2"/>
<proteinExistence type="predicted"/>
<organism evidence="2 3">
    <name type="scientific">Candidatus Nomurabacteria bacterium GW2011_GWB1_44_12</name>
    <dbReference type="NCBI Taxonomy" id="1618748"/>
    <lineage>
        <taxon>Bacteria</taxon>
        <taxon>Candidatus Nomuraibacteriota</taxon>
    </lineage>
</organism>
<feature type="transmembrane region" description="Helical" evidence="1">
    <location>
        <begin position="66"/>
        <end position="88"/>
    </location>
</feature>
<dbReference type="Proteomes" id="UP000033815">
    <property type="component" value="Unassembled WGS sequence"/>
</dbReference>
<name>A0A837I7E2_9BACT</name>
<accession>A0A837I7E2</accession>
<dbReference type="EMBL" id="LCHP01000004">
    <property type="protein sequence ID" value="KKT36827.1"/>
    <property type="molecule type" value="Genomic_DNA"/>
</dbReference>
<comment type="caution">
    <text evidence="2">The sequence shown here is derived from an EMBL/GenBank/DDBJ whole genome shotgun (WGS) entry which is preliminary data.</text>
</comment>
<gene>
    <name evidence="2" type="ORF">UW25_C0004G0155</name>
</gene>
<feature type="transmembrane region" description="Helical" evidence="1">
    <location>
        <begin position="6"/>
        <end position="25"/>
    </location>
</feature>
<reference evidence="2 3" key="1">
    <citation type="journal article" date="2015" name="Nature">
        <title>rRNA introns, odd ribosomes, and small enigmatic genomes across a large radiation of phyla.</title>
        <authorList>
            <person name="Brown C.T."/>
            <person name="Hug L.A."/>
            <person name="Thomas B.C."/>
            <person name="Sharon I."/>
            <person name="Castelle C.J."/>
            <person name="Singh A."/>
            <person name="Wilkins M.J."/>
            <person name="Williams K.H."/>
            <person name="Banfield J.F."/>
        </authorList>
    </citation>
    <scope>NUCLEOTIDE SEQUENCE [LARGE SCALE GENOMIC DNA]</scope>
</reference>
<keyword evidence="1" id="KW-0812">Transmembrane</keyword>
<evidence type="ECO:0000313" key="2">
    <source>
        <dbReference type="EMBL" id="KKT36827.1"/>
    </source>
</evidence>
<keyword evidence="1" id="KW-0472">Membrane</keyword>
<sequence>MNIGLFLVVAVALCALVVVTLWVFNQTKNIGTTFLRGFAPMFSIALFAILLYEVDKKPPIPHVDDVMFSLLIALTVYAILRQLFRMFWKYKNALKKKFQNTLRAYKT</sequence>